<evidence type="ECO:0000313" key="2">
    <source>
        <dbReference type="Proteomes" id="UP000199520"/>
    </source>
</evidence>
<proteinExistence type="predicted"/>
<dbReference type="AlphaFoldDB" id="A0A1I4QI18"/>
<reference evidence="2" key="1">
    <citation type="submission" date="2016-10" db="EMBL/GenBank/DDBJ databases">
        <authorList>
            <person name="Varghese N."/>
            <person name="Submissions S."/>
        </authorList>
    </citation>
    <scope>NUCLEOTIDE SEQUENCE [LARGE SCALE GENOMIC DNA]</scope>
    <source>
        <strain evidence="2">DSM 13327</strain>
    </source>
</reference>
<evidence type="ECO:0000313" key="1">
    <source>
        <dbReference type="EMBL" id="SFM39416.1"/>
    </source>
</evidence>
<dbReference type="SUPFAM" id="SSF57997">
    <property type="entry name" value="Tropomyosin"/>
    <property type="match status" value="1"/>
</dbReference>
<protein>
    <submittedName>
        <fullName evidence="1">Uncharacterized protein</fullName>
    </submittedName>
</protein>
<dbReference type="OrthoDB" id="1685197at2"/>
<dbReference type="RefSeq" id="WP_090944804.1">
    <property type="nucleotide sequence ID" value="NZ_FOTS01000101.1"/>
</dbReference>
<dbReference type="Gene3D" id="1.20.5.340">
    <property type="match status" value="1"/>
</dbReference>
<name>A0A1I4QI18_9FIRM</name>
<dbReference type="EMBL" id="FOTS01000101">
    <property type="protein sequence ID" value="SFM39416.1"/>
    <property type="molecule type" value="Genomic_DNA"/>
</dbReference>
<organism evidence="1 2">
    <name type="scientific">Pelosinus propionicus DSM 13327</name>
    <dbReference type="NCBI Taxonomy" id="1123291"/>
    <lineage>
        <taxon>Bacteria</taxon>
        <taxon>Bacillati</taxon>
        <taxon>Bacillota</taxon>
        <taxon>Negativicutes</taxon>
        <taxon>Selenomonadales</taxon>
        <taxon>Sporomusaceae</taxon>
        <taxon>Pelosinus</taxon>
    </lineage>
</organism>
<gene>
    <name evidence="1" type="ORF">SAMN04490355_11014</name>
</gene>
<sequence>MEEILRQLLEGQKQLFEGQNRVESRLEGMEGRLNGIEGRLSSMEGRLEGVGSRLENLEGQVEENSGFIQALVHQSEYQKVQMDQLVHATARIEGEVKSIRTDLGAVEAITAKNWNDIIQLKVAR</sequence>
<dbReference type="STRING" id="1123291.SAMN04490355_11014"/>
<dbReference type="Proteomes" id="UP000199520">
    <property type="component" value="Unassembled WGS sequence"/>
</dbReference>
<keyword evidence="2" id="KW-1185">Reference proteome</keyword>
<accession>A0A1I4QI18</accession>